<organism evidence="15 16">
    <name type="scientific">Diaporthe eres</name>
    <name type="common">Phomopsis oblonga</name>
    <dbReference type="NCBI Taxonomy" id="83184"/>
    <lineage>
        <taxon>Eukaryota</taxon>
        <taxon>Fungi</taxon>
        <taxon>Dikarya</taxon>
        <taxon>Ascomycota</taxon>
        <taxon>Pezizomycotina</taxon>
        <taxon>Sordariomycetes</taxon>
        <taxon>Sordariomycetidae</taxon>
        <taxon>Diaporthales</taxon>
        <taxon>Diaporthaceae</taxon>
        <taxon>Diaporthe</taxon>
        <taxon>Diaporthe eres species complex</taxon>
    </lineage>
</organism>
<reference evidence="15 16" key="1">
    <citation type="submission" date="2024-02" db="EMBL/GenBank/DDBJ databases">
        <title>De novo assembly and annotation of 12 fungi associated with fruit tree decline syndrome in Ontario, Canada.</title>
        <authorList>
            <person name="Sulman M."/>
            <person name="Ellouze W."/>
            <person name="Ilyukhin E."/>
        </authorList>
    </citation>
    <scope>NUCLEOTIDE SEQUENCE [LARGE SCALE GENOMIC DNA]</scope>
    <source>
        <strain evidence="15 16">M169</strain>
    </source>
</reference>
<dbReference type="InterPro" id="IPR050434">
    <property type="entry name" value="Glycosyl_hydrlase_28"/>
</dbReference>
<evidence type="ECO:0000313" key="15">
    <source>
        <dbReference type="EMBL" id="KAK7729186.1"/>
    </source>
</evidence>
<keyword evidence="8" id="KW-1015">Disulfide bond</keyword>
<comment type="subcellular location">
    <subcellularLocation>
        <location evidence="1">Secreted</location>
    </subcellularLocation>
</comment>
<keyword evidence="7 13" id="KW-0378">Hydrolase</keyword>
<sequence length="384" mass="40450">MPGNIITAAATLLGLASGALAADNTTFDCTFSGPDGYLQISQAKNSCSNIVLDSLEIPGGVTLNLEKLNDGTTVTFQGRTTWAYAEWEGSLFSISGNNITIKGAPGHVLDGQGALWWDGLGGGGGVTKPKFFKANNLNDSVLDSINIQNAPKNFYSINYVNNLLVKDIVCNNSAGNELNADGRTLGHNTDAFDINNADGVIIQNARVWNQDDCVAVNSGQNVIFKDALCSGGHGGSIGSVGGVSTILVPSRFPRTNNIVNNITFENVHFKDSQQSVRIKTIANATGSVSDITYRNIVIDSTADNADYGIIVSQSYNGVKGQPTNGVSIKNFVLQNVTGTVYKDAVNVYIECGEGSCSDWTWTGVNVSGGKKATNCQNVPQGISC</sequence>
<evidence type="ECO:0000256" key="6">
    <source>
        <dbReference type="ARBA" id="ARBA00022737"/>
    </source>
</evidence>
<evidence type="ECO:0000256" key="12">
    <source>
        <dbReference type="PROSITE-ProRule" id="PRU10052"/>
    </source>
</evidence>
<dbReference type="Pfam" id="PF00295">
    <property type="entry name" value="Glyco_hydro_28"/>
    <property type="match status" value="1"/>
</dbReference>
<comment type="catalytic activity">
    <reaction evidence="11">
        <text>(1,4-alpha-D-galacturonosyl)n+m + H2O = (1,4-alpha-D-galacturonosyl)n + (1,4-alpha-D-galacturonosyl)m.</text>
        <dbReference type="EC" id="3.2.1.15"/>
    </reaction>
</comment>
<keyword evidence="5 14" id="KW-0732">Signal</keyword>
<keyword evidence="4" id="KW-0964">Secreted</keyword>
<comment type="similarity">
    <text evidence="2 13">Belongs to the glycosyl hydrolase 28 family.</text>
</comment>
<evidence type="ECO:0000256" key="4">
    <source>
        <dbReference type="ARBA" id="ARBA00022525"/>
    </source>
</evidence>
<evidence type="ECO:0000313" key="16">
    <source>
        <dbReference type="Proteomes" id="UP001430848"/>
    </source>
</evidence>
<dbReference type="InterPro" id="IPR000743">
    <property type="entry name" value="Glyco_hydro_28"/>
</dbReference>
<evidence type="ECO:0000256" key="10">
    <source>
        <dbReference type="ARBA" id="ARBA00023316"/>
    </source>
</evidence>
<proteinExistence type="inferred from homology"/>
<name>A0ABR1P8H3_DIAER</name>
<evidence type="ECO:0000256" key="14">
    <source>
        <dbReference type="SAM" id="SignalP"/>
    </source>
</evidence>
<comment type="caution">
    <text evidence="15">The sequence shown here is derived from an EMBL/GenBank/DDBJ whole genome shotgun (WGS) entry which is preliminary data.</text>
</comment>
<keyword evidence="6" id="KW-0677">Repeat</keyword>
<dbReference type="EMBL" id="JAKNSF020000030">
    <property type="protein sequence ID" value="KAK7729186.1"/>
    <property type="molecule type" value="Genomic_DNA"/>
</dbReference>
<dbReference type="SMART" id="SM00710">
    <property type="entry name" value="PbH1"/>
    <property type="match status" value="5"/>
</dbReference>
<feature type="chain" id="PRO_5045161991" description="endo-polygalacturonase" evidence="14">
    <location>
        <begin position="22"/>
        <end position="384"/>
    </location>
</feature>
<protein>
    <recommendedName>
        <fullName evidence="3">endo-polygalacturonase</fullName>
        <ecNumber evidence="3">3.2.1.15</ecNumber>
    </recommendedName>
</protein>
<feature type="active site" evidence="12">
    <location>
        <position position="233"/>
    </location>
</feature>
<keyword evidence="16" id="KW-1185">Reference proteome</keyword>
<evidence type="ECO:0000256" key="1">
    <source>
        <dbReference type="ARBA" id="ARBA00004613"/>
    </source>
</evidence>
<feature type="signal peptide" evidence="14">
    <location>
        <begin position="1"/>
        <end position="21"/>
    </location>
</feature>
<dbReference type="PANTHER" id="PTHR31884:SF1">
    <property type="entry name" value="POLYGALACTURONASE"/>
    <property type="match status" value="1"/>
</dbReference>
<evidence type="ECO:0000256" key="13">
    <source>
        <dbReference type="RuleBase" id="RU361169"/>
    </source>
</evidence>
<dbReference type="PROSITE" id="PS00502">
    <property type="entry name" value="POLYGALACTURONASE"/>
    <property type="match status" value="1"/>
</dbReference>
<dbReference type="Proteomes" id="UP001430848">
    <property type="component" value="Unassembled WGS sequence"/>
</dbReference>
<evidence type="ECO:0000256" key="7">
    <source>
        <dbReference type="ARBA" id="ARBA00022801"/>
    </source>
</evidence>
<keyword evidence="9 13" id="KW-0326">Glycosidase</keyword>
<evidence type="ECO:0000256" key="11">
    <source>
        <dbReference type="ARBA" id="ARBA00034074"/>
    </source>
</evidence>
<dbReference type="InterPro" id="IPR011050">
    <property type="entry name" value="Pectin_lyase_fold/virulence"/>
</dbReference>
<dbReference type="InterPro" id="IPR012334">
    <property type="entry name" value="Pectin_lyas_fold"/>
</dbReference>
<accession>A0ABR1P8H3</accession>
<dbReference type="PANTHER" id="PTHR31884">
    <property type="entry name" value="POLYGALACTURONASE"/>
    <property type="match status" value="1"/>
</dbReference>
<evidence type="ECO:0000256" key="2">
    <source>
        <dbReference type="ARBA" id="ARBA00008834"/>
    </source>
</evidence>
<keyword evidence="10" id="KW-0961">Cell wall biogenesis/degradation</keyword>
<evidence type="ECO:0000256" key="8">
    <source>
        <dbReference type="ARBA" id="ARBA00023157"/>
    </source>
</evidence>
<dbReference type="Gene3D" id="2.160.20.10">
    <property type="entry name" value="Single-stranded right-handed beta-helix, Pectin lyase-like"/>
    <property type="match status" value="1"/>
</dbReference>
<dbReference type="EC" id="3.2.1.15" evidence="3"/>
<dbReference type="SUPFAM" id="SSF51126">
    <property type="entry name" value="Pectin lyase-like"/>
    <property type="match status" value="1"/>
</dbReference>
<gene>
    <name evidence="15" type="ORF">SLS63_006315</name>
</gene>
<evidence type="ECO:0000256" key="9">
    <source>
        <dbReference type="ARBA" id="ARBA00023295"/>
    </source>
</evidence>
<evidence type="ECO:0000256" key="5">
    <source>
        <dbReference type="ARBA" id="ARBA00022729"/>
    </source>
</evidence>
<dbReference type="InterPro" id="IPR006626">
    <property type="entry name" value="PbH1"/>
</dbReference>
<evidence type="ECO:0000256" key="3">
    <source>
        <dbReference type="ARBA" id="ARBA00012736"/>
    </source>
</evidence>